<evidence type="ECO:0000313" key="3">
    <source>
        <dbReference type="EMBL" id="KAL0490972.1"/>
    </source>
</evidence>
<feature type="region of interest" description="Disordered" evidence="1">
    <location>
        <begin position="488"/>
        <end position="518"/>
    </location>
</feature>
<dbReference type="PANTHER" id="PTHR14690:SF0">
    <property type="entry name" value="IQ MOTIF CONTAINING WITH AAA DOMAIN 1"/>
    <property type="match status" value="1"/>
</dbReference>
<dbReference type="PROSITE" id="PS50096">
    <property type="entry name" value="IQ"/>
    <property type="match status" value="1"/>
</dbReference>
<gene>
    <name evidence="3" type="ORF">AKO1_009791</name>
</gene>
<feature type="region of interest" description="Disordered" evidence="1">
    <location>
        <begin position="253"/>
        <end position="282"/>
    </location>
</feature>
<evidence type="ECO:0000259" key="2">
    <source>
        <dbReference type="Pfam" id="PF00004"/>
    </source>
</evidence>
<dbReference type="InterPro" id="IPR052267">
    <property type="entry name" value="N-DRC_Component"/>
</dbReference>
<dbReference type="GO" id="GO:0016887">
    <property type="term" value="F:ATP hydrolysis activity"/>
    <property type="evidence" value="ECO:0007669"/>
    <property type="project" value="InterPro"/>
</dbReference>
<feature type="compositionally biased region" description="Polar residues" evidence="1">
    <location>
        <begin position="254"/>
        <end position="263"/>
    </location>
</feature>
<dbReference type="InterPro" id="IPR000048">
    <property type="entry name" value="IQ_motif_EF-hand-BS"/>
</dbReference>
<sequence length="858" mass="98267">MSNRTFDKLLRDVLVDLTELIEYEKPPDPSQLPKDKLELSKYYVSSFASLYIRYRVILKKLESCYDQILQPQKREDVKLILEATIGRILEIKKILTDIGGDFMDFDDVLIDLKQTPEVLEIPIPRYFLEENEKEIKRREILIDILMQRHSIRSINLLEGEDEDKNSTMTIQQAILIIQTNERGRQGRHQAKYRKEVKLRDERVRQVVELGEVQVDMDQAATKIQKAYRGYLARRTTRESTLQEAIFLGMVAPPQDSSNENAPLNQVRKLETTRKSRKLTQEQNKLELAEQRVLTRNKIIAEEGEKMKEDMHDVLIEQIIMYRQESSANGIPEFPSEAEGGSKMFMQKVDQANKEQIAKAEAAAKAAEEERNNAGNKKNAKGKKPASAAPKSKAGAKKKEEEPEKKDVLFDYEESKFNIASGIKNFLDKWSDKSNPLDFIQKYDPEMLREELMRGDKGIEEELRKQVDQKVRDELNNLKLQIESEKVVKATKKRAKSPTKKKEKKSSSEGTGDGSLSTVSASKTEPFLSELVFLEVIKKYPKDIHVSDYIGCHRMIGSVLEGYVEPSMGQVREAISELILPLGSQSMHEKSPHYKAVLIYGPEKSGKTMLTYAMANSVAATLIDLSPNNLIGKYDGAKETSVLIKMAFEVARDMQPAIIYVDDFDWVLKGKGKAKNKKGGVRLKKELLAQIKTLKKGERIMVVANSREPWDGDQPAFINLFQRMIHTVIPDYGSNYELWKVLIEKRINRPLPHSFDTSTLAITTIGFSSGSIYNTVKKVLNERRIKRLDTRPLDTSEFIAPLSKLDPMYTKVDQKFRAFIEKLPQRQRKRTTADVERDMQMIAEEKANQKNQKSGPKKR</sequence>
<keyword evidence="4" id="KW-1185">Reference proteome</keyword>
<reference evidence="3 4" key="1">
    <citation type="submission" date="2024-03" db="EMBL/GenBank/DDBJ databases">
        <title>The Acrasis kona genome and developmental transcriptomes reveal deep origins of eukaryotic multicellular pathways.</title>
        <authorList>
            <person name="Sheikh S."/>
            <person name="Fu C.-J."/>
            <person name="Brown M.W."/>
            <person name="Baldauf S.L."/>
        </authorList>
    </citation>
    <scope>NUCLEOTIDE SEQUENCE [LARGE SCALE GENOMIC DNA]</scope>
    <source>
        <strain evidence="3 4">ATCC MYA-3509</strain>
    </source>
</reference>
<organism evidence="3 4">
    <name type="scientific">Acrasis kona</name>
    <dbReference type="NCBI Taxonomy" id="1008807"/>
    <lineage>
        <taxon>Eukaryota</taxon>
        <taxon>Discoba</taxon>
        <taxon>Heterolobosea</taxon>
        <taxon>Tetramitia</taxon>
        <taxon>Eutetramitia</taxon>
        <taxon>Acrasidae</taxon>
        <taxon>Acrasis</taxon>
    </lineage>
</organism>
<dbReference type="CDD" id="cd23767">
    <property type="entry name" value="IQCD"/>
    <property type="match status" value="1"/>
</dbReference>
<feature type="region of interest" description="Disordered" evidence="1">
    <location>
        <begin position="355"/>
        <end position="404"/>
    </location>
</feature>
<dbReference type="PANTHER" id="PTHR14690">
    <property type="entry name" value="IQ MOTIF CONTAINING WITH AAA DOMAIN 1"/>
    <property type="match status" value="1"/>
</dbReference>
<feature type="compositionally biased region" description="Polar residues" evidence="1">
    <location>
        <begin position="848"/>
        <end position="858"/>
    </location>
</feature>
<dbReference type="Proteomes" id="UP001431209">
    <property type="component" value="Unassembled WGS sequence"/>
</dbReference>
<feature type="compositionally biased region" description="Basic residues" evidence="1">
    <location>
        <begin position="488"/>
        <end position="503"/>
    </location>
</feature>
<proteinExistence type="predicted"/>
<dbReference type="InterPro" id="IPR003959">
    <property type="entry name" value="ATPase_AAA_core"/>
</dbReference>
<dbReference type="InterPro" id="IPR027417">
    <property type="entry name" value="P-loop_NTPase"/>
</dbReference>
<dbReference type="AlphaFoldDB" id="A0AAW2ZQL9"/>
<feature type="domain" description="ATPase AAA-type core" evidence="2">
    <location>
        <begin position="596"/>
        <end position="724"/>
    </location>
</feature>
<accession>A0AAW2ZQL9</accession>
<dbReference type="Pfam" id="PF00004">
    <property type="entry name" value="AAA"/>
    <property type="match status" value="1"/>
</dbReference>
<name>A0AAW2ZQL9_9EUKA</name>
<dbReference type="Pfam" id="PF00612">
    <property type="entry name" value="IQ"/>
    <property type="match status" value="1"/>
</dbReference>
<dbReference type="Gene3D" id="1.10.8.60">
    <property type="match status" value="1"/>
</dbReference>
<comment type="caution">
    <text evidence="3">The sequence shown here is derived from an EMBL/GenBank/DDBJ whole genome shotgun (WGS) entry which is preliminary data.</text>
</comment>
<feature type="compositionally biased region" description="Basic and acidic residues" evidence="1">
    <location>
        <begin position="830"/>
        <end position="847"/>
    </location>
</feature>
<dbReference type="EMBL" id="JAOPGA020001738">
    <property type="protein sequence ID" value="KAL0490972.1"/>
    <property type="molecule type" value="Genomic_DNA"/>
</dbReference>
<dbReference type="SMART" id="SM00015">
    <property type="entry name" value="IQ"/>
    <property type="match status" value="2"/>
</dbReference>
<evidence type="ECO:0000256" key="1">
    <source>
        <dbReference type="SAM" id="MobiDB-lite"/>
    </source>
</evidence>
<protein>
    <submittedName>
        <fullName evidence="3">IQ and AAA domain-containing protein</fullName>
    </submittedName>
</protein>
<feature type="region of interest" description="Disordered" evidence="1">
    <location>
        <begin position="824"/>
        <end position="858"/>
    </location>
</feature>
<dbReference type="GO" id="GO:0005524">
    <property type="term" value="F:ATP binding"/>
    <property type="evidence" value="ECO:0007669"/>
    <property type="project" value="InterPro"/>
</dbReference>
<dbReference type="Gene3D" id="3.40.50.300">
    <property type="entry name" value="P-loop containing nucleotide triphosphate hydrolases"/>
    <property type="match status" value="1"/>
</dbReference>
<evidence type="ECO:0000313" key="4">
    <source>
        <dbReference type="Proteomes" id="UP001431209"/>
    </source>
</evidence>
<dbReference type="SUPFAM" id="SSF52540">
    <property type="entry name" value="P-loop containing nucleoside triphosphate hydrolases"/>
    <property type="match status" value="1"/>
</dbReference>
<dbReference type="Gene3D" id="1.20.5.190">
    <property type="match status" value="1"/>
</dbReference>